<dbReference type="Pfam" id="PF00534">
    <property type="entry name" value="Glycos_transf_1"/>
    <property type="match status" value="1"/>
</dbReference>
<gene>
    <name evidence="3" type="ORF">SAMN05444486_10413</name>
</gene>
<dbReference type="Gene3D" id="3.40.50.2000">
    <property type="entry name" value="Glycogen Phosphorylase B"/>
    <property type="match status" value="2"/>
</dbReference>
<evidence type="ECO:0000256" key="1">
    <source>
        <dbReference type="ARBA" id="ARBA00022679"/>
    </source>
</evidence>
<keyword evidence="4" id="KW-1185">Reference proteome</keyword>
<dbReference type="EMBL" id="FNPR01000004">
    <property type="protein sequence ID" value="SDY80598.1"/>
    <property type="molecule type" value="Genomic_DNA"/>
</dbReference>
<dbReference type="CDD" id="cd03809">
    <property type="entry name" value="GT4_MtfB-like"/>
    <property type="match status" value="1"/>
</dbReference>
<dbReference type="SUPFAM" id="SSF53756">
    <property type="entry name" value="UDP-Glycosyltransferase/glycogen phosphorylase"/>
    <property type="match status" value="1"/>
</dbReference>
<keyword evidence="1 3" id="KW-0808">Transferase</keyword>
<protein>
    <submittedName>
        <fullName evidence="3">Glycosyltransferase involved in cell wall bisynthesis</fullName>
    </submittedName>
</protein>
<evidence type="ECO:0000259" key="2">
    <source>
        <dbReference type="Pfam" id="PF00534"/>
    </source>
</evidence>
<name>A0A1H3MVT8_9RHOB</name>
<sequence>MKSERPSARLLDLSRLLSRAGRVLTGVDRVERAYLDALITSNVPAFGLIRTPLGFLLLDESGMQKLAAKIDGDISWGPASRLAKIFSKLPPELQRALTDARKLAVARCTRRGLGRMLKRHLPDRTAYFNTGHSNLTDYVTMGVKALRGGKIVVFVHDTIPLDLPHFQRDGSVERFKLFLGRVSAKADLVIYNSRATQTATELQLAKIGRVPQGMVAHLGVDMAEPDKTALPKGLPFEEPYFLCVGTIEPRKNHLLLIDVWEQMEKQVPPQDMPQLLICGQRGWKNDECFFRLENSRLKGRFIHELSGLSDGAISALLDEAAGIVFPSLAEGYGLPVLEAAARGVPVICTELPVYKELLGDIPVYASVNDSYLWVRRVLSLAESRRTGQRPKKEAFTPPTWDAHFNLVLSET</sequence>
<dbReference type="RefSeq" id="WP_245724470.1">
    <property type="nucleotide sequence ID" value="NZ_CALLJM010000021.1"/>
</dbReference>
<accession>A0A1H3MVT8</accession>
<feature type="domain" description="Glycosyl transferase family 1" evidence="2">
    <location>
        <begin position="234"/>
        <end position="386"/>
    </location>
</feature>
<dbReference type="STRING" id="576131.SAMN05444486_10413"/>
<organism evidence="3 4">
    <name type="scientific">Lentibacter algarum</name>
    <dbReference type="NCBI Taxonomy" id="576131"/>
    <lineage>
        <taxon>Bacteria</taxon>
        <taxon>Pseudomonadati</taxon>
        <taxon>Pseudomonadota</taxon>
        <taxon>Alphaproteobacteria</taxon>
        <taxon>Rhodobacterales</taxon>
        <taxon>Roseobacteraceae</taxon>
        <taxon>Lentibacter</taxon>
    </lineage>
</organism>
<evidence type="ECO:0000313" key="4">
    <source>
        <dbReference type="Proteomes" id="UP000199026"/>
    </source>
</evidence>
<dbReference type="GeneID" id="78125656"/>
<dbReference type="PANTHER" id="PTHR46401:SF2">
    <property type="entry name" value="GLYCOSYLTRANSFERASE WBBK-RELATED"/>
    <property type="match status" value="1"/>
</dbReference>
<dbReference type="InterPro" id="IPR001296">
    <property type="entry name" value="Glyco_trans_1"/>
</dbReference>
<reference evidence="3 4" key="1">
    <citation type="submission" date="2016-10" db="EMBL/GenBank/DDBJ databases">
        <authorList>
            <person name="de Groot N.N."/>
        </authorList>
    </citation>
    <scope>NUCLEOTIDE SEQUENCE [LARGE SCALE GENOMIC DNA]</scope>
    <source>
        <strain evidence="3 4">DSM 24677</strain>
    </source>
</reference>
<proteinExistence type="predicted"/>
<dbReference type="Proteomes" id="UP000199026">
    <property type="component" value="Unassembled WGS sequence"/>
</dbReference>
<dbReference type="PANTHER" id="PTHR46401">
    <property type="entry name" value="GLYCOSYLTRANSFERASE WBBK-RELATED"/>
    <property type="match status" value="1"/>
</dbReference>
<evidence type="ECO:0000313" key="3">
    <source>
        <dbReference type="EMBL" id="SDY80598.1"/>
    </source>
</evidence>
<dbReference type="AlphaFoldDB" id="A0A1H3MVT8"/>
<dbReference type="GO" id="GO:0016757">
    <property type="term" value="F:glycosyltransferase activity"/>
    <property type="evidence" value="ECO:0007669"/>
    <property type="project" value="InterPro"/>
</dbReference>